<dbReference type="GO" id="GO:0051301">
    <property type="term" value="P:cell division"/>
    <property type="evidence" value="ECO:0007669"/>
    <property type="project" value="TreeGrafter"/>
</dbReference>
<feature type="repeat" description="TPR" evidence="3">
    <location>
        <begin position="683"/>
        <end position="716"/>
    </location>
</feature>
<reference evidence="5" key="2">
    <citation type="journal article" date="2022" name="Microb. Genom.">
        <title>A chromosome-scale genome assembly of the tomato pathogen Cladosporium fulvum reveals a compartmentalized genome architecture and the presence of a dispensable chromosome.</title>
        <authorList>
            <person name="Zaccaron A.Z."/>
            <person name="Chen L.H."/>
            <person name="Samaras A."/>
            <person name="Stergiopoulos I."/>
        </authorList>
    </citation>
    <scope>NUCLEOTIDE SEQUENCE</scope>
    <source>
        <strain evidence="5">Race5_Kim</strain>
    </source>
</reference>
<feature type="repeat" description="TPR" evidence="3">
    <location>
        <begin position="615"/>
        <end position="648"/>
    </location>
</feature>
<feature type="repeat" description="TPR" evidence="3">
    <location>
        <begin position="581"/>
        <end position="614"/>
    </location>
</feature>
<organism evidence="5 6">
    <name type="scientific">Passalora fulva</name>
    <name type="common">Tomato leaf mold</name>
    <name type="synonym">Cladosporium fulvum</name>
    <dbReference type="NCBI Taxonomy" id="5499"/>
    <lineage>
        <taxon>Eukaryota</taxon>
        <taxon>Fungi</taxon>
        <taxon>Dikarya</taxon>
        <taxon>Ascomycota</taxon>
        <taxon>Pezizomycotina</taxon>
        <taxon>Dothideomycetes</taxon>
        <taxon>Dothideomycetidae</taxon>
        <taxon>Mycosphaerellales</taxon>
        <taxon>Mycosphaerellaceae</taxon>
        <taxon>Fulvia</taxon>
    </lineage>
</organism>
<protein>
    <recommendedName>
        <fullName evidence="7">TPR-like protein</fullName>
    </recommendedName>
</protein>
<dbReference type="InterPro" id="IPR011990">
    <property type="entry name" value="TPR-like_helical_dom_sf"/>
</dbReference>
<dbReference type="RefSeq" id="XP_047761672.1">
    <property type="nucleotide sequence ID" value="XM_047904692.1"/>
</dbReference>
<feature type="compositionally biased region" description="Low complexity" evidence="4">
    <location>
        <begin position="358"/>
        <end position="380"/>
    </location>
</feature>
<feature type="region of interest" description="Disordered" evidence="4">
    <location>
        <begin position="281"/>
        <end position="439"/>
    </location>
</feature>
<evidence type="ECO:0008006" key="7">
    <source>
        <dbReference type="Google" id="ProtNLM"/>
    </source>
</evidence>
<dbReference type="SMART" id="SM00028">
    <property type="entry name" value="TPR"/>
    <property type="match status" value="7"/>
</dbReference>
<dbReference type="KEGG" id="ffu:CLAFUR5_05544"/>
<feature type="compositionally biased region" description="Basic and acidic residues" evidence="4">
    <location>
        <begin position="421"/>
        <end position="436"/>
    </location>
</feature>
<name>A0A9Q8LH36_PASFU</name>
<evidence type="ECO:0000256" key="3">
    <source>
        <dbReference type="PROSITE-ProRule" id="PRU00339"/>
    </source>
</evidence>
<evidence type="ECO:0000313" key="6">
    <source>
        <dbReference type="Proteomes" id="UP000756132"/>
    </source>
</evidence>
<dbReference type="PROSITE" id="PS50005">
    <property type="entry name" value="TPR"/>
    <property type="match status" value="6"/>
</dbReference>
<dbReference type="EMBL" id="CP090167">
    <property type="protein sequence ID" value="UJO17306.1"/>
    <property type="molecule type" value="Genomic_DNA"/>
</dbReference>
<gene>
    <name evidence="5" type="ORF">CLAFUR5_05544</name>
</gene>
<dbReference type="GO" id="GO:0016567">
    <property type="term" value="P:protein ubiquitination"/>
    <property type="evidence" value="ECO:0007669"/>
    <property type="project" value="TreeGrafter"/>
</dbReference>
<keyword evidence="1 3" id="KW-0802">TPR repeat</keyword>
<feature type="repeat" description="TPR" evidence="3">
    <location>
        <begin position="751"/>
        <end position="784"/>
    </location>
</feature>
<dbReference type="OrthoDB" id="329563at2759"/>
<evidence type="ECO:0000256" key="2">
    <source>
        <dbReference type="ARBA" id="ARBA00038210"/>
    </source>
</evidence>
<dbReference type="PANTHER" id="PTHR12558:SF13">
    <property type="entry name" value="CELL DIVISION CYCLE PROTEIN 27 HOMOLOG"/>
    <property type="match status" value="1"/>
</dbReference>
<feature type="repeat" description="TPR" evidence="3">
    <location>
        <begin position="513"/>
        <end position="546"/>
    </location>
</feature>
<accession>A0A9Q8LH36</accession>
<feature type="region of interest" description="Disordered" evidence="4">
    <location>
        <begin position="211"/>
        <end position="233"/>
    </location>
</feature>
<dbReference type="Pfam" id="PF13432">
    <property type="entry name" value="TPR_16"/>
    <property type="match status" value="2"/>
</dbReference>
<evidence type="ECO:0000256" key="4">
    <source>
        <dbReference type="SAM" id="MobiDB-lite"/>
    </source>
</evidence>
<dbReference type="SUPFAM" id="SSF48452">
    <property type="entry name" value="TPR-like"/>
    <property type="match status" value="3"/>
</dbReference>
<dbReference type="PANTHER" id="PTHR12558">
    <property type="entry name" value="CELL DIVISION CYCLE 16,23,27"/>
    <property type="match status" value="1"/>
</dbReference>
<dbReference type="Proteomes" id="UP000756132">
    <property type="component" value="Chromosome 5"/>
</dbReference>
<feature type="repeat" description="TPR" evidence="3">
    <location>
        <begin position="649"/>
        <end position="682"/>
    </location>
</feature>
<dbReference type="InterPro" id="IPR019734">
    <property type="entry name" value="TPR_rpt"/>
</dbReference>
<sequence>MSPTGLQAGHLRQQVYYNLDNDMLDNANFLAGRLVALEPRNRDNHHLLALAYLRAQRYKAAHDFSHKYGYNGAHLGCAYVLAQACLQLGLHKEGIDALKKCETAWRGKSEWKAHSETSRRHIPDAPAVWTLLGKLHNARGDARHAGDCWIEAHKSNPLTWDAFEGLCKIRADLKVPNMFKALMLMPDMADQKRGEPQIYVDEDTRQPPVTQPMFGSRNALQPADDPFTTRTDSGLDVQEPLARMKGRSALNTTYRPIMSELDTPVTGGGSVHDDVTMAENQDDTFHEPPAAPSRRQRPGQQFETSDRPRPPMLRGGSEVPDDVQQAPRKMIAGGQKRTISGAASQPAGDSSQPRRSGRLGTQTSTTRTTRSSAEVSASTVGRADRLARTAKPATGAKGRTGASERGAGRVVSGNRKVLPPADDKEKEKRTTSRANERTAAPGVTSAIALAQKHIQAQPSVPSEDLRAQHDAMSGLLDNFRKLAVGSYAIFPRFRSDEAIEVFNSLEGSQKDTPWVLSQLGKAYYEAAQYSDAEDCYGRLLKLQPSRIEDMEIYSTVLWHQKKEVSLAFLSRALHDTHFDAPQTWVALGNSYSLAREHDMAISAFKRATQLDEGFTYAHTLVGHEYMANEDYSAAQESFRIAIRQEPKGYGGWYGLGKCYEKMGVLEKAEQHYKQAAVINSSNSTLQVCIGVVLERLRNKEAALLAYDKALDMAPGSALARFKKARVLMHLRDYESALGELIYLSEVASDEANVHFLLGKCYKAMGHRALALKSFTEALNLDVKAAPFIKEEIEKLEENVDESDDED</sequence>
<feature type="compositionally biased region" description="Polar residues" evidence="4">
    <location>
        <begin position="337"/>
        <end position="353"/>
    </location>
</feature>
<keyword evidence="6" id="KW-1185">Reference proteome</keyword>
<dbReference type="Pfam" id="PF12895">
    <property type="entry name" value="ANAPC3"/>
    <property type="match status" value="1"/>
</dbReference>
<evidence type="ECO:0000313" key="5">
    <source>
        <dbReference type="EMBL" id="UJO17306.1"/>
    </source>
</evidence>
<comment type="similarity">
    <text evidence="2">Belongs to the APC3/CDC27 family.</text>
</comment>
<proteinExistence type="inferred from homology"/>
<dbReference type="GO" id="GO:0007091">
    <property type="term" value="P:metaphase/anaphase transition of mitotic cell cycle"/>
    <property type="evidence" value="ECO:0007669"/>
    <property type="project" value="TreeGrafter"/>
</dbReference>
<dbReference type="GO" id="GO:0005680">
    <property type="term" value="C:anaphase-promoting complex"/>
    <property type="evidence" value="ECO:0007669"/>
    <property type="project" value="TreeGrafter"/>
</dbReference>
<reference evidence="5" key="1">
    <citation type="submission" date="2021-12" db="EMBL/GenBank/DDBJ databases">
        <authorList>
            <person name="Zaccaron A."/>
            <person name="Stergiopoulos I."/>
        </authorList>
    </citation>
    <scope>NUCLEOTIDE SEQUENCE</scope>
    <source>
        <strain evidence="5">Race5_Kim</strain>
    </source>
</reference>
<dbReference type="GeneID" id="71985422"/>
<dbReference type="Gene3D" id="1.25.40.10">
    <property type="entry name" value="Tetratricopeptide repeat domain"/>
    <property type="match status" value="4"/>
</dbReference>
<dbReference type="GO" id="GO:0031145">
    <property type="term" value="P:anaphase-promoting complex-dependent catabolic process"/>
    <property type="evidence" value="ECO:0007669"/>
    <property type="project" value="TreeGrafter"/>
</dbReference>
<evidence type="ECO:0000256" key="1">
    <source>
        <dbReference type="ARBA" id="ARBA00022803"/>
    </source>
</evidence>
<dbReference type="AlphaFoldDB" id="A0A9Q8LH36"/>
<dbReference type="GO" id="GO:0005737">
    <property type="term" value="C:cytoplasm"/>
    <property type="evidence" value="ECO:0007669"/>
    <property type="project" value="TreeGrafter"/>
</dbReference>
<dbReference type="Pfam" id="PF13181">
    <property type="entry name" value="TPR_8"/>
    <property type="match status" value="2"/>
</dbReference>